<dbReference type="RefSeq" id="WP_122190671.1">
    <property type="nucleotide sequence ID" value="NZ_RFFH01000014.1"/>
</dbReference>
<proteinExistence type="predicted"/>
<evidence type="ECO:0000313" key="2">
    <source>
        <dbReference type="EMBL" id="RMI29438.1"/>
    </source>
</evidence>
<dbReference type="InterPro" id="IPR000182">
    <property type="entry name" value="GNAT_dom"/>
</dbReference>
<dbReference type="SUPFAM" id="SSF55729">
    <property type="entry name" value="Acyl-CoA N-acyltransferases (Nat)"/>
    <property type="match status" value="2"/>
</dbReference>
<dbReference type="InterPro" id="IPR016181">
    <property type="entry name" value="Acyl_CoA_acyltransferase"/>
</dbReference>
<accession>A0A3M2L4J9</accession>
<dbReference type="PROSITE" id="PS51186">
    <property type="entry name" value="GNAT"/>
    <property type="match status" value="1"/>
</dbReference>
<dbReference type="EMBL" id="RFFH01000014">
    <property type="protein sequence ID" value="RMI29438.1"/>
    <property type="molecule type" value="Genomic_DNA"/>
</dbReference>
<dbReference type="AlphaFoldDB" id="A0A3M2L4J9"/>
<dbReference type="Proteomes" id="UP000279275">
    <property type="component" value="Unassembled WGS sequence"/>
</dbReference>
<keyword evidence="2" id="KW-0808">Transferase</keyword>
<name>A0A3M2L4J9_9NOCA</name>
<evidence type="ECO:0000259" key="1">
    <source>
        <dbReference type="PROSITE" id="PS51186"/>
    </source>
</evidence>
<dbReference type="OrthoDB" id="8984553at2"/>
<keyword evidence="3" id="KW-1185">Reference proteome</keyword>
<evidence type="ECO:0000313" key="3">
    <source>
        <dbReference type="Proteomes" id="UP000279275"/>
    </source>
</evidence>
<reference evidence="2 3" key="1">
    <citation type="submission" date="2018-10" db="EMBL/GenBank/DDBJ databases">
        <title>Isolation from cow dung.</title>
        <authorList>
            <person name="Ling L."/>
        </authorList>
    </citation>
    <scope>NUCLEOTIDE SEQUENCE [LARGE SCALE GENOMIC DNA]</scope>
    <source>
        <strain evidence="2 3">NEAU-LL90</strain>
    </source>
</reference>
<dbReference type="GO" id="GO:0016747">
    <property type="term" value="F:acyltransferase activity, transferring groups other than amino-acyl groups"/>
    <property type="evidence" value="ECO:0007669"/>
    <property type="project" value="InterPro"/>
</dbReference>
<sequence>MTSTGTELVVREAAAADDPILADLASVCPMDGDISLCVDRYPSFFALSRLEGDPWRVGVVDGPDGTPIACIGVARKHVYLEGEPTYAAYIGDMKVHPDFRRDGIGIGLMRWAHEVATEWVGADGVKILTVLDGNTPVERMFTTLTGSGTPMRRAGSLRSLSVPLLFPRRQRDQRVVVDRAVRADFREMAALWQQIAPRRNGTAVLDHDGFEQWLTVAPGLAPSDYLVARRRRDDAIVGFMGLWDQHTMKQMRVVKYSAAMRPLVPLFNLFAAVTGVAKLPAPGRELRYRNAVHLCVHPGDTATLRALLVAGSNWLRAEGYSIFTVGLDRNDPLLAAFSGLLAQPADVNVTIDRVGPGERVALSADRPLHFEISNV</sequence>
<protein>
    <submittedName>
        <fullName evidence="2">N-acetyltransferase</fullName>
    </submittedName>
</protein>
<dbReference type="CDD" id="cd04301">
    <property type="entry name" value="NAT_SF"/>
    <property type="match status" value="1"/>
</dbReference>
<organism evidence="2 3">
    <name type="scientific">Nocardia stercoris</name>
    <dbReference type="NCBI Taxonomy" id="2483361"/>
    <lineage>
        <taxon>Bacteria</taxon>
        <taxon>Bacillati</taxon>
        <taxon>Actinomycetota</taxon>
        <taxon>Actinomycetes</taxon>
        <taxon>Mycobacteriales</taxon>
        <taxon>Nocardiaceae</taxon>
        <taxon>Nocardia</taxon>
    </lineage>
</organism>
<dbReference type="Pfam" id="PF00583">
    <property type="entry name" value="Acetyltransf_1"/>
    <property type="match status" value="1"/>
</dbReference>
<feature type="domain" description="N-acetyltransferase" evidence="1">
    <location>
        <begin position="8"/>
        <end position="169"/>
    </location>
</feature>
<comment type="caution">
    <text evidence="2">The sequence shown here is derived from an EMBL/GenBank/DDBJ whole genome shotgun (WGS) entry which is preliminary data.</text>
</comment>
<dbReference type="Gene3D" id="3.40.630.30">
    <property type="match status" value="1"/>
</dbReference>
<gene>
    <name evidence="2" type="ORF">EBN03_25480</name>
</gene>